<gene>
    <name evidence="2" type="ORF">EHS13_22440</name>
</gene>
<dbReference type="Proteomes" id="UP000426246">
    <property type="component" value="Chromosome"/>
</dbReference>
<feature type="transmembrane region" description="Helical" evidence="1">
    <location>
        <begin position="81"/>
        <end position="100"/>
    </location>
</feature>
<evidence type="ECO:0000313" key="3">
    <source>
        <dbReference type="Proteomes" id="UP000426246"/>
    </source>
</evidence>
<proteinExistence type="predicted"/>
<keyword evidence="3" id="KW-1185">Reference proteome</keyword>
<keyword evidence="1" id="KW-0472">Membrane</keyword>
<dbReference type="EMBL" id="CP034235">
    <property type="protein sequence ID" value="QGQ97447.1"/>
    <property type="molecule type" value="Genomic_DNA"/>
</dbReference>
<feature type="transmembrane region" description="Helical" evidence="1">
    <location>
        <begin position="235"/>
        <end position="253"/>
    </location>
</feature>
<keyword evidence="1" id="KW-0812">Transmembrane</keyword>
<dbReference type="InterPro" id="IPR006938">
    <property type="entry name" value="DUF624"/>
</dbReference>
<feature type="transmembrane region" description="Helical" evidence="1">
    <location>
        <begin position="42"/>
        <end position="69"/>
    </location>
</feature>
<sequence>MPVFWRKLSTCLRCQFSGENSKGDMVLEFKGMMGGLYKITEWIMRLAVINLLWIACSIPFVFIAIVVLLTPAATTDTSMDSLIWGLIFLAIIAPFTIIPASSAMFSVARKWVTGDEDVPLLKTFFRSYKENYRQAMIGGFIFVILAAILTVNMKFYSGNTINSLGFLVYLFIVLFVFLIAAFFNFLSILAHFHMKIWQIIKNSILLTLGNPIQSIGILVVNAFIIFIGYRFGKGFMYVFFTGSLIAYSTFWQFNRNLQKIQTKFEKQNAEKELLEQETKGNEIK</sequence>
<evidence type="ECO:0000313" key="2">
    <source>
        <dbReference type="EMBL" id="QGQ97447.1"/>
    </source>
</evidence>
<evidence type="ECO:0000256" key="1">
    <source>
        <dbReference type="SAM" id="Phobius"/>
    </source>
</evidence>
<dbReference type="Pfam" id="PF04854">
    <property type="entry name" value="DUF624"/>
    <property type="match status" value="1"/>
</dbReference>
<accession>A0A6B8RNM9</accession>
<feature type="transmembrane region" description="Helical" evidence="1">
    <location>
        <begin position="167"/>
        <end position="192"/>
    </location>
</feature>
<dbReference type="KEGG" id="ppsc:EHS13_22440"/>
<feature type="transmembrane region" description="Helical" evidence="1">
    <location>
        <begin position="135"/>
        <end position="155"/>
    </location>
</feature>
<organism evidence="2 3">
    <name type="scientific">Paenibacillus psychroresistens</name>
    <dbReference type="NCBI Taxonomy" id="1778678"/>
    <lineage>
        <taxon>Bacteria</taxon>
        <taxon>Bacillati</taxon>
        <taxon>Bacillota</taxon>
        <taxon>Bacilli</taxon>
        <taxon>Bacillales</taxon>
        <taxon>Paenibacillaceae</taxon>
        <taxon>Paenibacillus</taxon>
    </lineage>
</organism>
<reference evidence="3" key="1">
    <citation type="submission" date="2018-11" db="EMBL/GenBank/DDBJ databases">
        <title>Complete genome sequence of Paenibacillus sp. ML311-T8.</title>
        <authorList>
            <person name="Nam Y.-D."/>
            <person name="Kang J."/>
            <person name="Chung W.-H."/>
            <person name="Park Y.S."/>
        </authorList>
    </citation>
    <scope>NUCLEOTIDE SEQUENCE [LARGE SCALE GENOMIC DNA]</scope>
    <source>
        <strain evidence="3">ML311-T8</strain>
    </source>
</reference>
<name>A0A6B8RNM9_9BACL</name>
<dbReference type="AlphaFoldDB" id="A0A6B8RNM9"/>
<protein>
    <submittedName>
        <fullName evidence="2">DUF624 domain-containing protein</fullName>
    </submittedName>
</protein>
<keyword evidence="1" id="KW-1133">Transmembrane helix</keyword>
<feature type="transmembrane region" description="Helical" evidence="1">
    <location>
        <begin position="204"/>
        <end position="229"/>
    </location>
</feature>